<accession>A0ABX8QN52</accession>
<reference evidence="7" key="1">
    <citation type="submission" date="2020-07" db="EMBL/GenBank/DDBJ databases">
        <authorList>
            <person name="Tarantini F.S."/>
            <person name="Hong K.W."/>
            <person name="Chan K.G."/>
        </authorList>
    </citation>
    <scope>NUCLEOTIDE SEQUENCE</scope>
    <source>
        <strain evidence="7">32-07</strain>
    </source>
</reference>
<sequence length="431" mass="44487">MDGAAVGAGAAVSGVSLGVEEEFLLVDGVSGECVPAAEAVLARAGGHRWEGSGGSFQDELLASQVEAATGVCGDLAGLRAQVRFARARLAEAARACGLRLVSSGTPVMDGAAPPPARGGRFTRIAALYRGLIEDYQACGCHVHVGVADRETAVAVVNHLRPWLGVLLALSANSPFDHGRDSGYASRRLVEVSRFPGAGTPPWAASAAEYDRRVAMLVESGVLVDASMTFWLARPSPRWPTVEVRAADAAATADEAVLQAALVRALVRVALADLAAGREAPPVDAQLCAAGLWSAARYGMDGALVDPSAGRAVPAWRLLEGLLARLAPALEETGDLAEVSALVEGVRLAGTGARRQRRAARRGRRSLVEALARQTESGTLPVPAPPAPPGAGFAAPAAGPAGHGLWDGLRDGVWGARERVSRPDARLSTEET</sequence>
<evidence type="ECO:0000256" key="2">
    <source>
        <dbReference type="ARBA" id="ARBA00022741"/>
    </source>
</evidence>
<comment type="similarity">
    <text evidence="5">Belongs to the glutamate--cysteine ligase type 2 family. YbdK subfamily.</text>
</comment>
<evidence type="ECO:0000256" key="6">
    <source>
        <dbReference type="SAM" id="MobiDB-lite"/>
    </source>
</evidence>
<dbReference type="Gene3D" id="3.30.590.20">
    <property type="match status" value="1"/>
</dbReference>
<dbReference type="InterPro" id="IPR050141">
    <property type="entry name" value="GCL_type2/YbdK_subfam"/>
</dbReference>
<comment type="catalytic activity">
    <reaction evidence="4 5">
        <text>L-cysteine + L-glutamate + ATP = gamma-L-glutamyl-L-cysteine + ADP + phosphate + H(+)</text>
        <dbReference type="Rhea" id="RHEA:13285"/>
        <dbReference type="ChEBI" id="CHEBI:15378"/>
        <dbReference type="ChEBI" id="CHEBI:29985"/>
        <dbReference type="ChEBI" id="CHEBI:30616"/>
        <dbReference type="ChEBI" id="CHEBI:35235"/>
        <dbReference type="ChEBI" id="CHEBI:43474"/>
        <dbReference type="ChEBI" id="CHEBI:58173"/>
        <dbReference type="ChEBI" id="CHEBI:456216"/>
        <dbReference type="EC" id="6.3.2.2"/>
    </reaction>
</comment>
<evidence type="ECO:0000313" key="7">
    <source>
        <dbReference type="EMBL" id="QXJ19796.1"/>
    </source>
</evidence>
<dbReference type="EMBL" id="CP059572">
    <property type="protein sequence ID" value="QXJ19796.1"/>
    <property type="molecule type" value="Genomic_DNA"/>
</dbReference>
<keyword evidence="2 5" id="KW-0547">Nucleotide-binding</keyword>
<dbReference type="EC" id="6.3.2.2" evidence="5"/>
<dbReference type="HAMAP" id="MF_01609">
    <property type="entry name" value="Glu_cys_ligase_2"/>
    <property type="match status" value="1"/>
</dbReference>
<keyword evidence="3 5" id="KW-0067">ATP-binding</keyword>
<dbReference type="GO" id="GO:0016874">
    <property type="term" value="F:ligase activity"/>
    <property type="evidence" value="ECO:0007669"/>
    <property type="project" value="UniProtKB-KW"/>
</dbReference>
<organism evidence="7 8">
    <name type="scientific">Actinomadura graeca</name>
    <dbReference type="NCBI Taxonomy" id="2750812"/>
    <lineage>
        <taxon>Bacteria</taxon>
        <taxon>Bacillati</taxon>
        <taxon>Actinomycetota</taxon>
        <taxon>Actinomycetes</taxon>
        <taxon>Streptosporangiales</taxon>
        <taxon>Thermomonosporaceae</taxon>
        <taxon>Actinomadura</taxon>
    </lineage>
</organism>
<comment type="function">
    <text evidence="5">ATP-dependent carboxylate-amine ligase which exhibits weak glutamate--cysteine ligase activity.</text>
</comment>
<feature type="region of interest" description="Disordered" evidence="6">
    <location>
        <begin position="371"/>
        <end position="407"/>
    </location>
</feature>
<evidence type="ECO:0000256" key="1">
    <source>
        <dbReference type="ARBA" id="ARBA00022598"/>
    </source>
</evidence>
<keyword evidence="8" id="KW-1185">Reference proteome</keyword>
<gene>
    <name evidence="7" type="ORF">AGRA3207_000389</name>
</gene>
<evidence type="ECO:0000256" key="4">
    <source>
        <dbReference type="ARBA" id="ARBA00048819"/>
    </source>
</evidence>
<dbReference type="InterPro" id="IPR006336">
    <property type="entry name" value="GCS2"/>
</dbReference>
<dbReference type="PANTHER" id="PTHR36510:SF1">
    <property type="entry name" value="GLUTAMATE--CYSTEINE LIGASE 2-RELATED"/>
    <property type="match status" value="1"/>
</dbReference>
<dbReference type="RefSeq" id="WP_231332825.1">
    <property type="nucleotide sequence ID" value="NZ_CP059572.1"/>
</dbReference>
<proteinExistence type="inferred from homology"/>
<evidence type="ECO:0000313" key="8">
    <source>
        <dbReference type="Proteomes" id="UP001049518"/>
    </source>
</evidence>
<name>A0ABX8QN52_9ACTN</name>
<feature type="compositionally biased region" description="Low complexity" evidence="6">
    <location>
        <begin position="389"/>
        <end position="399"/>
    </location>
</feature>
<dbReference type="SUPFAM" id="SSF55931">
    <property type="entry name" value="Glutamine synthetase/guanido kinase"/>
    <property type="match status" value="1"/>
</dbReference>
<evidence type="ECO:0000256" key="3">
    <source>
        <dbReference type="ARBA" id="ARBA00022840"/>
    </source>
</evidence>
<dbReference type="InterPro" id="IPR014746">
    <property type="entry name" value="Gln_synth/guanido_kin_cat_dom"/>
</dbReference>
<evidence type="ECO:0000256" key="5">
    <source>
        <dbReference type="HAMAP-Rule" id="MF_01609"/>
    </source>
</evidence>
<protein>
    <recommendedName>
        <fullName evidence="5">Putative glutamate--cysteine ligase 2</fullName>
        <ecNumber evidence="5">6.3.2.2</ecNumber>
    </recommendedName>
    <alternativeName>
        <fullName evidence="5">Gamma-glutamylcysteine synthetase 2</fullName>
        <shortName evidence="5">GCS 2</shortName>
        <shortName evidence="5">Gamma-GCS 2</shortName>
    </alternativeName>
</protein>
<dbReference type="NCBIfam" id="TIGR02050">
    <property type="entry name" value="gshA_cyan_rel"/>
    <property type="match status" value="1"/>
</dbReference>
<keyword evidence="1 5" id="KW-0436">Ligase</keyword>
<dbReference type="Proteomes" id="UP001049518">
    <property type="component" value="Chromosome"/>
</dbReference>
<dbReference type="Pfam" id="PF04107">
    <property type="entry name" value="GCS2"/>
    <property type="match status" value="1"/>
</dbReference>
<dbReference type="InterPro" id="IPR011793">
    <property type="entry name" value="YbdK"/>
</dbReference>
<dbReference type="NCBIfam" id="NF010041">
    <property type="entry name" value="PRK13517.1-1"/>
    <property type="match status" value="1"/>
</dbReference>
<dbReference type="PANTHER" id="PTHR36510">
    <property type="entry name" value="GLUTAMATE--CYSTEINE LIGASE 2-RELATED"/>
    <property type="match status" value="1"/>
</dbReference>